<keyword evidence="3 5" id="KW-0238">DNA-binding</keyword>
<evidence type="ECO:0000259" key="8">
    <source>
        <dbReference type="PROSITE" id="PS51755"/>
    </source>
</evidence>
<feature type="modified residue" description="4-aspartylphosphate" evidence="4">
    <location>
        <position position="58"/>
    </location>
</feature>
<evidence type="ECO:0000256" key="3">
    <source>
        <dbReference type="ARBA" id="ARBA00023125"/>
    </source>
</evidence>
<keyword evidence="2" id="KW-0902">Two-component regulatory system</keyword>
<dbReference type="PANTHER" id="PTHR48111">
    <property type="entry name" value="REGULATOR OF RPOS"/>
    <property type="match status" value="1"/>
</dbReference>
<protein>
    <submittedName>
        <fullName evidence="9">DNA-binding response OmpR family regulator</fullName>
    </submittedName>
</protein>
<dbReference type="Gene3D" id="1.10.10.10">
    <property type="entry name" value="Winged helix-like DNA-binding domain superfamily/Winged helix DNA-binding domain"/>
    <property type="match status" value="1"/>
</dbReference>
<evidence type="ECO:0000256" key="5">
    <source>
        <dbReference type="PROSITE-ProRule" id="PRU01091"/>
    </source>
</evidence>
<evidence type="ECO:0000256" key="2">
    <source>
        <dbReference type="ARBA" id="ARBA00023012"/>
    </source>
</evidence>
<dbReference type="Gene3D" id="6.10.250.690">
    <property type="match status" value="1"/>
</dbReference>
<dbReference type="PROSITE" id="PS51755">
    <property type="entry name" value="OMPR_PHOB"/>
    <property type="match status" value="1"/>
</dbReference>
<evidence type="ECO:0000256" key="4">
    <source>
        <dbReference type="PROSITE-ProRule" id="PRU00169"/>
    </source>
</evidence>
<dbReference type="CDD" id="cd00383">
    <property type="entry name" value="trans_reg_C"/>
    <property type="match status" value="1"/>
</dbReference>
<dbReference type="InterPro" id="IPR011006">
    <property type="entry name" value="CheY-like_superfamily"/>
</dbReference>
<dbReference type="SUPFAM" id="SSF52172">
    <property type="entry name" value="CheY-like"/>
    <property type="match status" value="1"/>
</dbReference>
<evidence type="ECO:0000256" key="6">
    <source>
        <dbReference type="SAM" id="MobiDB-lite"/>
    </source>
</evidence>
<gene>
    <name evidence="9" type="ORF">JO380_003185</name>
</gene>
<evidence type="ECO:0000313" key="9">
    <source>
        <dbReference type="EMBL" id="MDQ0426804.1"/>
    </source>
</evidence>
<dbReference type="PANTHER" id="PTHR48111:SF40">
    <property type="entry name" value="PHOSPHATE REGULON TRANSCRIPTIONAL REGULATORY PROTEIN PHOB"/>
    <property type="match status" value="1"/>
</dbReference>
<reference evidence="9 10" key="1">
    <citation type="submission" date="2023-07" db="EMBL/GenBank/DDBJ databases">
        <title>Sequencing the genomes of 1000 actinobacteria strains.</title>
        <authorList>
            <person name="Klenk H.-P."/>
        </authorList>
    </citation>
    <scope>NUCLEOTIDE SEQUENCE [LARGE SCALE GENOMIC DNA]</scope>
    <source>
        <strain evidence="9 10">DSM 14785</strain>
    </source>
</reference>
<name>A0ABU0GPA8_9CELL</name>
<dbReference type="Proteomes" id="UP001240250">
    <property type="component" value="Unassembled WGS sequence"/>
</dbReference>
<evidence type="ECO:0000256" key="1">
    <source>
        <dbReference type="ARBA" id="ARBA00022553"/>
    </source>
</evidence>
<evidence type="ECO:0000259" key="7">
    <source>
        <dbReference type="PROSITE" id="PS50110"/>
    </source>
</evidence>
<dbReference type="InterPro" id="IPR001867">
    <property type="entry name" value="OmpR/PhoB-type_DNA-bd"/>
</dbReference>
<dbReference type="SUPFAM" id="SSF46894">
    <property type="entry name" value="C-terminal effector domain of the bipartite response regulators"/>
    <property type="match status" value="1"/>
</dbReference>
<dbReference type="Pfam" id="PF00072">
    <property type="entry name" value="Response_reg"/>
    <property type="match status" value="1"/>
</dbReference>
<feature type="DNA-binding region" description="OmpR/PhoB-type" evidence="5">
    <location>
        <begin position="152"/>
        <end position="258"/>
    </location>
</feature>
<dbReference type="PROSITE" id="PS50110">
    <property type="entry name" value="RESPONSE_REGULATORY"/>
    <property type="match status" value="1"/>
</dbReference>
<dbReference type="InterPro" id="IPR016032">
    <property type="entry name" value="Sig_transdc_resp-reg_C-effctor"/>
</dbReference>
<feature type="region of interest" description="Disordered" evidence="6">
    <location>
        <begin position="125"/>
        <end position="154"/>
    </location>
</feature>
<dbReference type="InterPro" id="IPR001789">
    <property type="entry name" value="Sig_transdc_resp-reg_receiver"/>
</dbReference>
<dbReference type="GO" id="GO:0003677">
    <property type="term" value="F:DNA binding"/>
    <property type="evidence" value="ECO:0007669"/>
    <property type="project" value="UniProtKB-KW"/>
</dbReference>
<dbReference type="RefSeq" id="WP_070319816.1">
    <property type="nucleotide sequence ID" value="NZ_JAUSVM010000001.1"/>
</dbReference>
<dbReference type="Gene3D" id="3.40.50.2300">
    <property type="match status" value="1"/>
</dbReference>
<proteinExistence type="predicted"/>
<sequence>MADQGASRTAVVVEDDDDIRQLLVTVLRQAGFTVHAAADGATAVEAVRRHDPLVTTVDVNLPDIDGYEVVRRIRGFSDTYVVMLTALPDEIDVLMGLDAGADDYQVKPFRARELRARIEALLRRPRARQADAGSAPPPPPEPGVDTGAPDDHRRVEHGPLVVDLDAHAVTVDGTEVHLTRSEFDLLTTLAERTGRVVPKDDLVRALRGEEYDAGVFVSDAERRSLEVHMVNLRRKLGDDGGSPRWIQTVRGVGYKFVAPA</sequence>
<dbReference type="SMART" id="SM00862">
    <property type="entry name" value="Trans_reg_C"/>
    <property type="match status" value="1"/>
</dbReference>
<feature type="domain" description="OmpR/PhoB-type" evidence="8">
    <location>
        <begin position="152"/>
        <end position="258"/>
    </location>
</feature>
<dbReference type="CDD" id="cd17574">
    <property type="entry name" value="REC_OmpR"/>
    <property type="match status" value="1"/>
</dbReference>
<dbReference type="EMBL" id="JAUSVM010000001">
    <property type="protein sequence ID" value="MDQ0426804.1"/>
    <property type="molecule type" value="Genomic_DNA"/>
</dbReference>
<feature type="domain" description="Response regulatory" evidence="7">
    <location>
        <begin position="9"/>
        <end position="122"/>
    </location>
</feature>
<dbReference type="InterPro" id="IPR039420">
    <property type="entry name" value="WalR-like"/>
</dbReference>
<evidence type="ECO:0000313" key="10">
    <source>
        <dbReference type="Proteomes" id="UP001240250"/>
    </source>
</evidence>
<dbReference type="Pfam" id="PF00486">
    <property type="entry name" value="Trans_reg_C"/>
    <property type="match status" value="1"/>
</dbReference>
<dbReference type="InterPro" id="IPR036388">
    <property type="entry name" value="WH-like_DNA-bd_sf"/>
</dbReference>
<dbReference type="SMART" id="SM00448">
    <property type="entry name" value="REC"/>
    <property type="match status" value="1"/>
</dbReference>
<keyword evidence="1 4" id="KW-0597">Phosphoprotein</keyword>
<comment type="caution">
    <text evidence="9">The sequence shown here is derived from an EMBL/GenBank/DDBJ whole genome shotgun (WGS) entry which is preliminary data.</text>
</comment>
<organism evidence="9 10">
    <name type="scientific">Cellulomonas iranensis</name>
    <dbReference type="NCBI Taxonomy" id="76862"/>
    <lineage>
        <taxon>Bacteria</taxon>
        <taxon>Bacillati</taxon>
        <taxon>Actinomycetota</taxon>
        <taxon>Actinomycetes</taxon>
        <taxon>Micrococcales</taxon>
        <taxon>Cellulomonadaceae</taxon>
        <taxon>Cellulomonas</taxon>
    </lineage>
</organism>
<accession>A0ABU0GPA8</accession>
<keyword evidence="10" id="KW-1185">Reference proteome</keyword>